<dbReference type="RefSeq" id="XP_006026021.2">
    <property type="nucleotide sequence ID" value="XM_006025959.3"/>
</dbReference>
<dbReference type="eggNOG" id="KOG3587">
    <property type="taxonomic scope" value="Eukaryota"/>
</dbReference>
<dbReference type="InterPro" id="IPR001079">
    <property type="entry name" value="Galectin_CRD"/>
</dbReference>
<evidence type="ECO:0000313" key="5">
    <source>
        <dbReference type="RefSeq" id="XP_006026021.2"/>
    </source>
</evidence>
<feature type="domain" description="Galectin" evidence="3">
    <location>
        <begin position="54"/>
        <end position="181"/>
    </location>
</feature>
<dbReference type="SUPFAM" id="SSF49899">
    <property type="entry name" value="Concanavalin A-like lectins/glucanases"/>
    <property type="match status" value="1"/>
</dbReference>
<dbReference type="GeneID" id="102387446"/>
<reference evidence="5" key="1">
    <citation type="submission" date="2025-08" db="UniProtKB">
        <authorList>
            <consortium name="RefSeq"/>
        </authorList>
    </citation>
    <scope>IDENTIFICATION</scope>
</reference>
<dbReference type="InterPro" id="IPR044156">
    <property type="entry name" value="Galectin-like"/>
</dbReference>
<dbReference type="SMART" id="SM00276">
    <property type="entry name" value="GLECT"/>
    <property type="match status" value="1"/>
</dbReference>
<dbReference type="CTD" id="3957"/>
<sequence length="181" mass="20461">MTFVFLYSPELLFGAARRCESAALSHPAGGCISVTRFPYMLCELVGIKGAINEKFEIVNLDVKPGEVLKVKGKIFDDTDRFEINIGKSSGDLGLHFNPRFDESVIVCNSRCSNNWQEEHREGHMPFSRGSEVKILIYFMGDKFQVKLPGGHELEFPNRHSYDKISYLSVKGGFRVTSFKQD</sequence>
<dbReference type="PANTHER" id="PTHR11346">
    <property type="entry name" value="GALECTIN"/>
    <property type="match status" value="1"/>
</dbReference>
<dbReference type="Pfam" id="PF00337">
    <property type="entry name" value="Gal-bind_lectin"/>
    <property type="match status" value="1"/>
</dbReference>
<dbReference type="Proteomes" id="UP000189705">
    <property type="component" value="Unplaced"/>
</dbReference>
<gene>
    <name evidence="5" type="primary">LGALS2</name>
</gene>
<accession>A0A1U7RU72</accession>
<dbReference type="Gene3D" id="2.60.120.200">
    <property type="match status" value="1"/>
</dbReference>
<dbReference type="SMART" id="SM00908">
    <property type="entry name" value="Gal-bind_lectin"/>
    <property type="match status" value="1"/>
</dbReference>
<dbReference type="InParanoid" id="A0A1U7RU72"/>
<evidence type="ECO:0000259" key="3">
    <source>
        <dbReference type="PROSITE" id="PS51304"/>
    </source>
</evidence>
<dbReference type="STRING" id="38654.A0A1U7RU72"/>
<evidence type="ECO:0000256" key="1">
    <source>
        <dbReference type="ARBA" id="ARBA00022734"/>
    </source>
</evidence>
<organism evidence="4 5">
    <name type="scientific">Alligator sinensis</name>
    <name type="common">Chinese alligator</name>
    <dbReference type="NCBI Taxonomy" id="38654"/>
    <lineage>
        <taxon>Eukaryota</taxon>
        <taxon>Metazoa</taxon>
        <taxon>Chordata</taxon>
        <taxon>Craniata</taxon>
        <taxon>Vertebrata</taxon>
        <taxon>Euteleostomi</taxon>
        <taxon>Archelosauria</taxon>
        <taxon>Archosauria</taxon>
        <taxon>Crocodylia</taxon>
        <taxon>Alligatoridae</taxon>
        <taxon>Alligatorinae</taxon>
        <taxon>Alligator</taxon>
    </lineage>
</organism>
<dbReference type="CDD" id="cd00070">
    <property type="entry name" value="GLECT"/>
    <property type="match status" value="1"/>
</dbReference>
<dbReference type="PANTHER" id="PTHR11346:SF104">
    <property type="entry name" value="GALECTIN-2"/>
    <property type="match status" value="1"/>
</dbReference>
<dbReference type="FunFam" id="2.60.120.200:FF:000021">
    <property type="entry name" value="Galectin"/>
    <property type="match status" value="1"/>
</dbReference>
<dbReference type="InterPro" id="IPR013320">
    <property type="entry name" value="ConA-like_dom_sf"/>
</dbReference>
<protein>
    <recommendedName>
        <fullName evidence="2">Galectin</fullName>
    </recommendedName>
</protein>
<name>A0A1U7RU72_ALLSI</name>
<keyword evidence="4" id="KW-1185">Reference proteome</keyword>
<evidence type="ECO:0000256" key="2">
    <source>
        <dbReference type="RuleBase" id="RU102079"/>
    </source>
</evidence>
<dbReference type="PROSITE" id="PS51304">
    <property type="entry name" value="GALECTIN"/>
    <property type="match status" value="1"/>
</dbReference>
<dbReference type="AlphaFoldDB" id="A0A1U7RU72"/>
<evidence type="ECO:0000313" key="4">
    <source>
        <dbReference type="Proteomes" id="UP000189705"/>
    </source>
</evidence>
<dbReference type="OrthoDB" id="8918229at2759"/>
<proteinExistence type="predicted"/>
<keyword evidence="1 2" id="KW-0430">Lectin</keyword>
<dbReference type="GO" id="GO:0030246">
    <property type="term" value="F:carbohydrate binding"/>
    <property type="evidence" value="ECO:0007669"/>
    <property type="project" value="UniProtKB-UniRule"/>
</dbReference>
<dbReference type="KEGG" id="asn:102387446"/>